<evidence type="ECO:0000256" key="7">
    <source>
        <dbReference type="ARBA" id="ARBA00044806"/>
    </source>
</evidence>
<accession>A0A927CU68</accession>
<dbReference type="PANTHER" id="PTHR35527:SF2">
    <property type="entry name" value="HYDROLASE"/>
    <property type="match status" value="1"/>
</dbReference>
<dbReference type="AlphaFoldDB" id="A0A927CU68"/>
<protein>
    <recommendedName>
        <fullName evidence="5">choloylglycine hydrolase</fullName>
        <ecNumber evidence="5">3.5.1.24</ecNumber>
    </recommendedName>
    <alternativeName>
        <fullName evidence="6">Bile salt hydrolase</fullName>
    </alternativeName>
    <alternativeName>
        <fullName evidence="7">Choloylglycine hydrolase</fullName>
    </alternativeName>
</protein>
<dbReference type="Proteomes" id="UP000602076">
    <property type="component" value="Unassembled WGS sequence"/>
</dbReference>
<dbReference type="RefSeq" id="WP_190996804.1">
    <property type="nucleotide sequence ID" value="NZ_JACXSI010000004.1"/>
</dbReference>
<gene>
    <name evidence="11" type="ORF">IEO70_02740</name>
</gene>
<comment type="pathway">
    <text evidence="1">Lipid metabolism; bile acid biosynthesis.</text>
</comment>
<dbReference type="GO" id="GO:0006629">
    <property type="term" value="P:lipid metabolic process"/>
    <property type="evidence" value="ECO:0007669"/>
    <property type="project" value="UniProtKB-KW"/>
</dbReference>
<organism evidence="11 12">
    <name type="scientific">Peribacillus faecalis</name>
    <dbReference type="NCBI Taxonomy" id="2772559"/>
    <lineage>
        <taxon>Bacteria</taxon>
        <taxon>Bacillati</taxon>
        <taxon>Bacillota</taxon>
        <taxon>Bacilli</taxon>
        <taxon>Bacillales</taxon>
        <taxon>Bacillaceae</taxon>
        <taxon>Peribacillus</taxon>
    </lineage>
</organism>
<dbReference type="PANTHER" id="PTHR35527">
    <property type="entry name" value="CHOLOYLGLYCINE HYDROLASE"/>
    <property type="match status" value="1"/>
</dbReference>
<dbReference type="GO" id="GO:0045302">
    <property type="term" value="F:choloylglycine hydrolase activity"/>
    <property type="evidence" value="ECO:0007669"/>
    <property type="project" value="UniProtKB-EC"/>
</dbReference>
<dbReference type="Gene3D" id="3.60.60.10">
    <property type="entry name" value="Penicillin V Acylase, Chain A"/>
    <property type="match status" value="1"/>
</dbReference>
<sequence>MCTGLSIQSQEGKWFFGRNMDLAYYFNQAVMIMPRNYQYQDKVTGNTVANKRAIIGIGTVIDDHPVFADAMNEVGLACAGLNFEGYAYFEKEPIEGKNNIAPYDFIQWVLSNHETIEEVKQGIEHLELVYRPINDQTPVSMLHWMIVDKTGKSIVVEKTKDRLAVHDNPMGVMTNNPTFDWHLTNLNEYLHLTPTSPKQTKWGEHTLNALGVGAGTIGMPGDFASVSRFVRIAYIRSHMPKIEGDVQAITQFFHMLDYVKMVKGGVLTDEGLEDLTTYSSCMDQEKGIYYYKTYENNRINAVNMHKEQLEGTNLKFFKYLTDQDINYQN</sequence>
<dbReference type="SUPFAM" id="SSF56235">
    <property type="entry name" value="N-terminal nucleophile aminohydrolases (Ntn hydrolases)"/>
    <property type="match status" value="1"/>
</dbReference>
<evidence type="ECO:0000256" key="9">
    <source>
        <dbReference type="ARBA" id="ARBA00048897"/>
    </source>
</evidence>
<evidence type="ECO:0000256" key="1">
    <source>
        <dbReference type="ARBA" id="ARBA00004860"/>
    </source>
</evidence>
<feature type="domain" description="Choloylglycine hydrolase/NAAA C-terminal" evidence="10">
    <location>
        <begin position="2"/>
        <end position="315"/>
    </location>
</feature>
<dbReference type="EC" id="3.5.1.24" evidence="5"/>
<evidence type="ECO:0000256" key="5">
    <source>
        <dbReference type="ARBA" id="ARBA00044769"/>
    </source>
</evidence>
<dbReference type="InterPro" id="IPR047711">
    <property type="entry name" value="CBAH"/>
</dbReference>
<name>A0A927CU68_9BACI</name>
<evidence type="ECO:0000313" key="12">
    <source>
        <dbReference type="Proteomes" id="UP000602076"/>
    </source>
</evidence>
<evidence type="ECO:0000256" key="3">
    <source>
        <dbReference type="ARBA" id="ARBA00022801"/>
    </source>
</evidence>
<comment type="catalytic activity">
    <reaction evidence="8">
        <text>cholate + taurine = taurocholate + H2O</text>
        <dbReference type="Rhea" id="RHEA:47108"/>
        <dbReference type="ChEBI" id="CHEBI:15377"/>
        <dbReference type="ChEBI" id="CHEBI:29747"/>
        <dbReference type="ChEBI" id="CHEBI:36257"/>
        <dbReference type="ChEBI" id="CHEBI:507393"/>
    </reaction>
    <physiologicalReaction direction="right-to-left" evidence="8">
        <dbReference type="Rhea" id="RHEA:47110"/>
    </physiologicalReaction>
</comment>
<keyword evidence="12" id="KW-1185">Reference proteome</keyword>
<dbReference type="CDD" id="cd00542">
    <property type="entry name" value="Ntn_PVA"/>
    <property type="match status" value="1"/>
</dbReference>
<evidence type="ECO:0000256" key="6">
    <source>
        <dbReference type="ARBA" id="ARBA00044804"/>
    </source>
</evidence>
<comment type="caution">
    <text evidence="11">The sequence shown here is derived from an EMBL/GenBank/DDBJ whole genome shotgun (WGS) entry which is preliminary data.</text>
</comment>
<evidence type="ECO:0000256" key="4">
    <source>
        <dbReference type="ARBA" id="ARBA00023098"/>
    </source>
</evidence>
<dbReference type="InterPro" id="IPR029132">
    <property type="entry name" value="CBAH/NAAA_C"/>
</dbReference>
<keyword evidence="4" id="KW-0443">Lipid metabolism</keyword>
<dbReference type="Pfam" id="PF02275">
    <property type="entry name" value="CBAH"/>
    <property type="match status" value="1"/>
</dbReference>
<comment type="catalytic activity">
    <reaction evidence="9">
        <text>taurodeoxycholate + H2O = deoxycholate + taurine</text>
        <dbReference type="Rhea" id="RHEA:47556"/>
        <dbReference type="ChEBI" id="CHEBI:15377"/>
        <dbReference type="ChEBI" id="CHEBI:23614"/>
        <dbReference type="ChEBI" id="CHEBI:36261"/>
        <dbReference type="ChEBI" id="CHEBI:507393"/>
    </reaction>
    <physiologicalReaction direction="left-to-right" evidence="9">
        <dbReference type="Rhea" id="RHEA:47557"/>
    </physiologicalReaction>
</comment>
<proteinExistence type="inferred from homology"/>
<reference evidence="11" key="1">
    <citation type="submission" date="2020-09" db="EMBL/GenBank/DDBJ databases">
        <title>Bacillus faecalis sp. nov., a moderately halophilic bacterium isolated from cow faeces.</title>
        <authorList>
            <person name="Jiang L."/>
            <person name="Lee J."/>
        </authorList>
    </citation>
    <scope>NUCLEOTIDE SEQUENCE</scope>
    <source>
        <strain evidence="11">AGMB 02131</strain>
    </source>
</reference>
<comment type="similarity">
    <text evidence="2">Belongs to the peptidase C59 family.</text>
</comment>
<evidence type="ECO:0000256" key="2">
    <source>
        <dbReference type="ARBA" id="ARBA00006625"/>
    </source>
</evidence>
<evidence type="ECO:0000256" key="8">
    <source>
        <dbReference type="ARBA" id="ARBA00047285"/>
    </source>
</evidence>
<evidence type="ECO:0000313" key="11">
    <source>
        <dbReference type="EMBL" id="MBD3107269.1"/>
    </source>
</evidence>
<dbReference type="InterPro" id="IPR052193">
    <property type="entry name" value="Peptidase_C59"/>
</dbReference>
<keyword evidence="3 11" id="KW-0378">Hydrolase</keyword>
<evidence type="ECO:0000259" key="10">
    <source>
        <dbReference type="Pfam" id="PF02275"/>
    </source>
</evidence>
<dbReference type="InterPro" id="IPR029055">
    <property type="entry name" value="Ntn_hydrolases_N"/>
</dbReference>
<dbReference type="NCBIfam" id="NF038245">
    <property type="entry name" value="bile_salt_hydro"/>
    <property type="match status" value="1"/>
</dbReference>
<dbReference type="EMBL" id="JACXSI010000004">
    <property type="protein sequence ID" value="MBD3107269.1"/>
    <property type="molecule type" value="Genomic_DNA"/>
</dbReference>